<organism evidence="2 3">
    <name type="scientific">Agromyces albus</name>
    <dbReference type="NCBI Taxonomy" id="205332"/>
    <lineage>
        <taxon>Bacteria</taxon>
        <taxon>Bacillati</taxon>
        <taxon>Actinomycetota</taxon>
        <taxon>Actinomycetes</taxon>
        <taxon>Micrococcales</taxon>
        <taxon>Microbacteriaceae</taxon>
        <taxon>Agromyces</taxon>
    </lineage>
</organism>
<gene>
    <name evidence="2" type="ORF">ESP51_19020</name>
</gene>
<feature type="domain" description="Cupin type-2" evidence="1">
    <location>
        <begin position="30"/>
        <end position="91"/>
    </location>
</feature>
<keyword evidence="3" id="KW-1185">Reference proteome</keyword>
<dbReference type="Pfam" id="PF07883">
    <property type="entry name" value="Cupin_2"/>
    <property type="match status" value="1"/>
</dbReference>
<evidence type="ECO:0000313" key="2">
    <source>
        <dbReference type="EMBL" id="RXZ67145.1"/>
    </source>
</evidence>
<dbReference type="AlphaFoldDB" id="A0A4Q2KP49"/>
<reference evidence="2 3" key="1">
    <citation type="submission" date="2019-01" db="EMBL/GenBank/DDBJ databases">
        <title>Agromyces.</title>
        <authorList>
            <person name="Li J."/>
        </authorList>
    </citation>
    <scope>NUCLEOTIDE SEQUENCE [LARGE SCALE GENOMIC DNA]</scope>
    <source>
        <strain evidence="2 3">DSM 15934</strain>
    </source>
</reference>
<proteinExistence type="predicted"/>
<evidence type="ECO:0000259" key="1">
    <source>
        <dbReference type="Pfam" id="PF07883"/>
    </source>
</evidence>
<dbReference type="InterPro" id="IPR013096">
    <property type="entry name" value="Cupin_2"/>
</dbReference>
<dbReference type="SUPFAM" id="SSF51182">
    <property type="entry name" value="RmlC-like cupins"/>
    <property type="match status" value="1"/>
</dbReference>
<evidence type="ECO:0000313" key="3">
    <source>
        <dbReference type="Proteomes" id="UP000293865"/>
    </source>
</evidence>
<protein>
    <submittedName>
        <fullName evidence="2">Cupin domain-containing protein</fullName>
    </submittedName>
</protein>
<dbReference type="RefSeq" id="WP_129522461.1">
    <property type="nucleotide sequence ID" value="NZ_SDPN01000061.1"/>
</dbReference>
<dbReference type="Gene3D" id="2.60.120.10">
    <property type="entry name" value="Jelly Rolls"/>
    <property type="match status" value="1"/>
</dbReference>
<sequence length="241" mass="25975">MSDASTFPGGTAVSWLDVYDSESIDGLRGGSPHMHLASAECYVVVGGRGRLQTLNRSGVKETQLEPGVVVWFTPGTVHRAINDGDLRVLVIMQNAGLPEAGDAVMTFPAEHLVDAETYRSAAQLPERLTEAERQADADRRRDLAVRGFLELRDAAEAGDFAPFEAFAAAAARIVQPRVGEWQGIWRGVVGAQADETRRSMDGLAAGDWSSLLAAGVFEASANPGDRRFGMCGRLRTYQLAR</sequence>
<accession>A0A4Q2KP49</accession>
<dbReference type="EMBL" id="SDPN01000061">
    <property type="protein sequence ID" value="RXZ67145.1"/>
    <property type="molecule type" value="Genomic_DNA"/>
</dbReference>
<dbReference type="Proteomes" id="UP000293865">
    <property type="component" value="Unassembled WGS sequence"/>
</dbReference>
<dbReference type="OrthoDB" id="623300at2"/>
<dbReference type="InterPro" id="IPR011051">
    <property type="entry name" value="RmlC_Cupin_sf"/>
</dbReference>
<name>A0A4Q2KP49_9MICO</name>
<dbReference type="InterPro" id="IPR014710">
    <property type="entry name" value="RmlC-like_jellyroll"/>
</dbReference>
<comment type="caution">
    <text evidence="2">The sequence shown here is derived from an EMBL/GenBank/DDBJ whole genome shotgun (WGS) entry which is preliminary data.</text>
</comment>